<dbReference type="InterPro" id="IPR004013">
    <property type="entry name" value="PHP_dom"/>
</dbReference>
<dbReference type="Pfam" id="PF07733">
    <property type="entry name" value="DNA_pol3_alpha"/>
    <property type="match status" value="1"/>
</dbReference>
<dbReference type="CDD" id="cd12113">
    <property type="entry name" value="PHP_PolIIIA_DnaE3"/>
    <property type="match status" value="1"/>
</dbReference>
<dbReference type="InterPro" id="IPR016195">
    <property type="entry name" value="Pol/histidinol_Pase-like"/>
</dbReference>
<dbReference type="Gene3D" id="3.20.20.140">
    <property type="entry name" value="Metal-dependent hydrolases"/>
    <property type="match status" value="1"/>
</dbReference>
<dbReference type="GO" id="GO:0003887">
    <property type="term" value="F:DNA-directed DNA polymerase activity"/>
    <property type="evidence" value="ECO:0007669"/>
    <property type="project" value="UniProtKB-KW"/>
</dbReference>
<dbReference type="InterPro" id="IPR011708">
    <property type="entry name" value="DNA_pol3_alpha_NTPase_dom"/>
</dbReference>
<dbReference type="OrthoDB" id="9803237at2"/>
<dbReference type="NCBIfam" id="TIGR00594">
    <property type="entry name" value="polc"/>
    <property type="match status" value="1"/>
</dbReference>
<evidence type="ECO:0000256" key="1">
    <source>
        <dbReference type="ARBA" id="ARBA00012417"/>
    </source>
</evidence>
<evidence type="ECO:0000256" key="4">
    <source>
        <dbReference type="ARBA" id="ARBA00022705"/>
    </source>
</evidence>
<dbReference type="Pfam" id="PF17657">
    <property type="entry name" value="DNA_pol3_finger"/>
    <property type="match status" value="1"/>
</dbReference>
<evidence type="ECO:0000256" key="6">
    <source>
        <dbReference type="ARBA" id="ARBA00049244"/>
    </source>
</evidence>
<dbReference type="PANTHER" id="PTHR32294:SF0">
    <property type="entry name" value="DNA POLYMERASE III SUBUNIT ALPHA"/>
    <property type="match status" value="1"/>
</dbReference>
<keyword evidence="2" id="KW-0808">Transferase</keyword>
<organism evidence="8 9">
    <name type="scientific">Halanaerobium saccharolyticum</name>
    <dbReference type="NCBI Taxonomy" id="43595"/>
    <lineage>
        <taxon>Bacteria</taxon>
        <taxon>Bacillati</taxon>
        <taxon>Bacillota</taxon>
        <taxon>Clostridia</taxon>
        <taxon>Halanaerobiales</taxon>
        <taxon>Halanaerobiaceae</taxon>
        <taxon>Halanaerobium</taxon>
    </lineage>
</organism>
<dbReference type="Pfam" id="PF02811">
    <property type="entry name" value="PHP"/>
    <property type="match status" value="1"/>
</dbReference>
<dbReference type="CDD" id="cd04485">
    <property type="entry name" value="DnaE_OBF"/>
    <property type="match status" value="1"/>
</dbReference>
<dbReference type="InterPro" id="IPR040982">
    <property type="entry name" value="DNA_pol3_finger"/>
</dbReference>
<dbReference type="GO" id="GO:0008408">
    <property type="term" value="F:3'-5' exonuclease activity"/>
    <property type="evidence" value="ECO:0007669"/>
    <property type="project" value="InterPro"/>
</dbReference>
<dbReference type="EMBL" id="SODA01000018">
    <property type="protein sequence ID" value="TDW01852.1"/>
    <property type="molecule type" value="Genomic_DNA"/>
</dbReference>
<keyword evidence="4" id="KW-0235">DNA replication</keyword>
<dbReference type="EC" id="2.7.7.7" evidence="1"/>
<dbReference type="Proteomes" id="UP000294697">
    <property type="component" value="Unassembled WGS sequence"/>
</dbReference>
<evidence type="ECO:0000259" key="7">
    <source>
        <dbReference type="SMART" id="SM00481"/>
    </source>
</evidence>
<dbReference type="Pfam" id="PF14579">
    <property type="entry name" value="HHH_6"/>
    <property type="match status" value="1"/>
</dbReference>
<dbReference type="AlphaFoldDB" id="A0A4V3G4U0"/>
<keyword evidence="3" id="KW-0548">Nucleotidyltransferase</keyword>
<dbReference type="NCBIfam" id="NF005298">
    <property type="entry name" value="PRK06826.1"/>
    <property type="match status" value="1"/>
</dbReference>
<evidence type="ECO:0000256" key="3">
    <source>
        <dbReference type="ARBA" id="ARBA00022695"/>
    </source>
</evidence>
<protein>
    <recommendedName>
        <fullName evidence="1">DNA-directed DNA polymerase</fullName>
        <ecNumber evidence="1">2.7.7.7</ecNumber>
    </recommendedName>
</protein>
<keyword evidence="5" id="KW-0239">DNA-directed DNA polymerase</keyword>
<comment type="caution">
    <text evidence="8">The sequence shown here is derived from an EMBL/GenBank/DDBJ whole genome shotgun (WGS) entry which is preliminary data.</text>
</comment>
<comment type="catalytic activity">
    <reaction evidence="6">
        <text>DNA(n) + a 2'-deoxyribonucleoside 5'-triphosphate = DNA(n+1) + diphosphate</text>
        <dbReference type="Rhea" id="RHEA:22508"/>
        <dbReference type="Rhea" id="RHEA-COMP:17339"/>
        <dbReference type="Rhea" id="RHEA-COMP:17340"/>
        <dbReference type="ChEBI" id="CHEBI:33019"/>
        <dbReference type="ChEBI" id="CHEBI:61560"/>
        <dbReference type="ChEBI" id="CHEBI:173112"/>
        <dbReference type="EC" id="2.7.7.7"/>
    </reaction>
</comment>
<dbReference type="InterPro" id="IPR003141">
    <property type="entry name" value="Pol/His_phosphatase_N"/>
</dbReference>
<reference evidence="8 9" key="1">
    <citation type="submission" date="2019-03" db="EMBL/GenBank/DDBJ databases">
        <title>Subsurface microbial communities from deep shales in Ohio and West Virginia, USA.</title>
        <authorList>
            <person name="Wrighton K."/>
        </authorList>
    </citation>
    <scope>NUCLEOTIDE SEQUENCE [LARGE SCALE GENOMIC DNA]</scope>
    <source>
        <strain evidence="8 9">MSL9.2</strain>
    </source>
</reference>
<gene>
    <name evidence="8" type="ORF">C8C77_1188</name>
</gene>
<evidence type="ECO:0000313" key="8">
    <source>
        <dbReference type="EMBL" id="TDW01852.1"/>
    </source>
</evidence>
<dbReference type="InterPro" id="IPR004805">
    <property type="entry name" value="DnaE2/DnaE/PolC"/>
</dbReference>
<dbReference type="InterPro" id="IPR041931">
    <property type="entry name" value="DNA_pol3_alpha_thumb_dom"/>
</dbReference>
<accession>A0A4V3G4U0</accession>
<evidence type="ECO:0000256" key="5">
    <source>
        <dbReference type="ARBA" id="ARBA00022932"/>
    </source>
</evidence>
<dbReference type="NCBIfam" id="NF004226">
    <property type="entry name" value="PRK05673.1"/>
    <property type="match status" value="1"/>
</dbReference>
<evidence type="ECO:0000256" key="2">
    <source>
        <dbReference type="ARBA" id="ARBA00022679"/>
    </source>
</evidence>
<dbReference type="PANTHER" id="PTHR32294">
    <property type="entry name" value="DNA POLYMERASE III SUBUNIT ALPHA"/>
    <property type="match status" value="1"/>
</dbReference>
<dbReference type="RefSeq" id="WP_111572717.1">
    <property type="nucleotide sequence ID" value="NZ_QLME01000017.1"/>
</dbReference>
<dbReference type="SUPFAM" id="SSF89550">
    <property type="entry name" value="PHP domain-like"/>
    <property type="match status" value="1"/>
</dbReference>
<proteinExistence type="predicted"/>
<feature type="domain" description="Polymerase/histidinol phosphatase N-terminal" evidence="7">
    <location>
        <begin position="5"/>
        <end position="72"/>
    </location>
</feature>
<dbReference type="SMART" id="SM00481">
    <property type="entry name" value="POLIIIAc"/>
    <property type="match status" value="1"/>
</dbReference>
<dbReference type="Gene3D" id="1.10.10.1600">
    <property type="entry name" value="Bacterial DNA polymerase III alpha subunit, thumb domain"/>
    <property type="match status" value="1"/>
</dbReference>
<evidence type="ECO:0000313" key="9">
    <source>
        <dbReference type="Proteomes" id="UP000294697"/>
    </source>
</evidence>
<sequence>MSDFVHLHNHTAFSLLDGAIRVDSLIKKTKEYEMPAAAITDHGVLYGMIDFYRKAKKEGIKPIIGAELYLSPGSRLEKSRKRYHLVLLAQNKQGYHNLIQLVSKAWLEGFYYKPRVDKELLAEYSQGLICLSACLQGEIPQLLINGNYDLAKKAASDYQAIFGKENFFLELQDHNLQQEKEAAQGLLRLSRENNIPAVVTNDSHYLNKEDAELQDILLALQTGTTVDDENRMTFSGEEFYYKSPAEMRKLFPELDSAYQNTVRIADRVELDLDFNHFYLPEYPDLGEEKSPEELLKKLCFEGLKTKDMALNQEAVERLKYELKIIFEMGYAAYFLIVYDFVKYAEDNEIMVGPGRGSAAGSLVAYLLNITKVNPLKYGLIFERFLNPERVTMPDIDIDFDENRDQIIEYVKQRYGTERVAQIGTFGTMAARAAVRDVGRVLAIPYGKVDRVAKLISSRKGIEQSMKDQSKLQELYQTDGEVKELLDYARGVEGLPRHISTHAAGVIIGAEPLAQIVPLQKQDESVITQLPMGDLEALGLLKMDFLGLRNLTVIKNTLKLIEEHRGEEIDIDNIPLADQKVYQFLATGKTAGVFQMESYLFQSLNKKMKPERFNDLIAMLALGRPGPLGSNIVDDFIDIRHGKKKAEYLHPKLKPILEETFGMILYQEQVMEIASTLAGYSMGEADLLRRGMGKKKLELVAAEREKFVEGAVERGIEEETAQEIFDQMEYFAGYGFNKSHSTAYAFLAYQTAYLKYHYPAEFMAALFSSVMGNQDKIADYIKASREINLEILPPDINQSYHDFTAENERQIRYGLKAIKNVGSGSIKALVKARKEKEFTSLIDFLKRVDISAINVQSLEAFIKAGAFDQIAVSRASLLLNFEDLYNKYNNLSKHRAQGQQSFAELFEDQNEFLEEDLNYTEVDELKTETILEQEKEFLGIYLSAHPLDQYQAKLEHLNTYSIGKVLQLPEGQKVLTAAYLINYKEHITKRNNKMAFLTVSDREEKIEVIVFSDLFKKINFDLLENRGLLIYGEKSDEQLIAKKVISLNDKLLIIDISELPKNRVVKLKRYLLKKEGNVSVLLKRNNRLIITATKYNVNMNQQTQNELARALKKSEYKFL</sequence>
<dbReference type="InterPro" id="IPR029460">
    <property type="entry name" value="DNAPol_HHH"/>
</dbReference>
<dbReference type="Gene3D" id="1.10.150.870">
    <property type="match status" value="1"/>
</dbReference>
<dbReference type="GO" id="GO:0006260">
    <property type="term" value="P:DNA replication"/>
    <property type="evidence" value="ECO:0007669"/>
    <property type="project" value="UniProtKB-KW"/>
</dbReference>
<name>A0A4V3G4U0_9FIRM</name>